<dbReference type="AlphaFoldDB" id="A0A1H9WVA7"/>
<reference evidence="3" key="1">
    <citation type="submission" date="2016-10" db="EMBL/GenBank/DDBJ databases">
        <authorList>
            <person name="de Groot N.N."/>
        </authorList>
    </citation>
    <scope>NUCLEOTIDE SEQUENCE [LARGE SCALE GENOMIC DNA]</scope>
    <source>
        <strain evidence="3">10nlg</strain>
    </source>
</reference>
<gene>
    <name evidence="2" type="ORF">SAMN05444126_1511</name>
</gene>
<evidence type="ECO:0000313" key="2">
    <source>
        <dbReference type="EMBL" id="SES37846.1"/>
    </source>
</evidence>
<comment type="caution">
    <text evidence="2">The sequence shown here is derived from an EMBL/GenBank/DDBJ whole genome shotgun (WGS) entry which is preliminary data.</text>
</comment>
<protein>
    <recommendedName>
        <fullName evidence="4">Small peptidoglycan-associated lipoprotein</fullName>
    </recommendedName>
</protein>
<dbReference type="Proteomes" id="UP000199318">
    <property type="component" value="Unassembled WGS sequence"/>
</dbReference>
<dbReference type="EMBL" id="FOGV01000051">
    <property type="protein sequence ID" value="SES37846.1"/>
    <property type="molecule type" value="Genomic_DNA"/>
</dbReference>
<organism evidence="2 3">
    <name type="scientific">Salisediminibacterium halotolerans</name>
    <dbReference type="NCBI Taxonomy" id="517425"/>
    <lineage>
        <taxon>Bacteria</taxon>
        <taxon>Bacillati</taxon>
        <taxon>Bacillota</taxon>
        <taxon>Bacilli</taxon>
        <taxon>Bacillales</taxon>
        <taxon>Bacillaceae</taxon>
        <taxon>Salisediminibacterium</taxon>
    </lineage>
</organism>
<evidence type="ECO:0000313" key="3">
    <source>
        <dbReference type="Proteomes" id="UP000199318"/>
    </source>
</evidence>
<evidence type="ECO:0000256" key="1">
    <source>
        <dbReference type="SAM" id="SignalP"/>
    </source>
</evidence>
<dbReference type="STRING" id="1464123.SAMN05444126_1511"/>
<evidence type="ECO:0008006" key="4">
    <source>
        <dbReference type="Google" id="ProtNLM"/>
    </source>
</evidence>
<feature type="signal peptide" evidence="1">
    <location>
        <begin position="1"/>
        <end position="21"/>
    </location>
</feature>
<keyword evidence="3" id="KW-1185">Reference proteome</keyword>
<name>A0A1H9WVA7_9BACI</name>
<dbReference type="OrthoDB" id="2878533at2"/>
<accession>A0A1H9WVA7</accession>
<keyword evidence="1" id="KW-0732">Signal</keyword>
<feature type="chain" id="PRO_5039276832" description="Small peptidoglycan-associated lipoprotein" evidence="1">
    <location>
        <begin position="22"/>
        <end position="130"/>
    </location>
</feature>
<dbReference type="RefSeq" id="WP_093075364.1">
    <property type="nucleotide sequence ID" value="NZ_FOGV01000051.1"/>
</dbReference>
<proteinExistence type="predicted"/>
<sequence length="130" mass="14916">MKSILLFAVLLVPLINSCSNGGDIQAEYPFLDQEDDEGAIALLFSDETDYDQENDYYDALITMQQQHPGMLEKVEIVSKQQNMLIDHFDVSSYPSLLIIDDMEEQVRVSGENDFSYIVRELESEFPLVKR</sequence>